<dbReference type="OrthoDB" id="538640at2759"/>
<dbReference type="SUPFAM" id="SSF89095">
    <property type="entry name" value="GatB/YqeY motif"/>
    <property type="match status" value="1"/>
</dbReference>
<dbReference type="PANTHER" id="PTHR28055:SF1">
    <property type="entry name" value="ALTERED INHERITANCE OF MITOCHONDRIA PROTEIN 41, MITOCHONDRIAL"/>
    <property type="match status" value="1"/>
</dbReference>
<gene>
    <name evidence="1" type="primary">AIM41</name>
    <name evidence="2" type="ORF">EC973_005984</name>
</gene>
<accession>A0A8H7EKV0</accession>
<dbReference type="GO" id="GO:0016884">
    <property type="term" value="F:carbon-nitrogen ligase activity, with glutamine as amido-N-donor"/>
    <property type="evidence" value="ECO:0007669"/>
    <property type="project" value="UniProtKB-UniRule"/>
</dbReference>
<comment type="caution">
    <text evidence="2">The sequence shown here is derived from an EMBL/GenBank/DDBJ whole genome shotgun (WGS) entry which is preliminary data.</text>
</comment>
<sequence>MASIRRCSTLLFGSLRQSIHPLRYYTTEASESLLTRLKNDRKTFMKAKQQPDLNVVKGVLSDFTYYIKSPNAVPGQSEDAALLSVLQKSIKRRQDSVTQYTAAARPELAAQEEAEIQILTRYLPEQMSAEEIEKQVLATIEQVGATSIKDMGKVMKAWNVDPAKADKKLVSDLVKKALQT</sequence>
<dbReference type="Gene3D" id="1.10.1510.10">
    <property type="entry name" value="Uncharacterised protein YqeY/AIM41 PF09424, N-terminal domain"/>
    <property type="match status" value="1"/>
</dbReference>
<dbReference type="PANTHER" id="PTHR28055">
    <property type="entry name" value="ALTERED INHERITANCE OF MITOCHONDRIA PROTEIN 41, MITOCHONDRIAL"/>
    <property type="match status" value="1"/>
</dbReference>
<comment type="subcellular location">
    <subcellularLocation>
        <location evidence="1">Mitochondrion</location>
    </subcellularLocation>
</comment>
<protein>
    <recommendedName>
        <fullName evidence="1">Altered inheritance of mitochondria protein 41</fullName>
    </recommendedName>
</protein>
<name>A0A8H7EKV0_9FUNG</name>
<dbReference type="InterPro" id="IPR019004">
    <property type="entry name" value="YqeY/Aim41"/>
</dbReference>
<dbReference type="EMBL" id="JABAYA010000350">
    <property type="protein sequence ID" value="KAF7720841.1"/>
    <property type="molecule type" value="Genomic_DNA"/>
</dbReference>
<dbReference type="Proteomes" id="UP000605846">
    <property type="component" value="Unassembled WGS sequence"/>
</dbReference>
<comment type="similarity">
    <text evidence="1">Belongs to the AIM41 family.</text>
</comment>
<organism evidence="2 3">
    <name type="scientific">Apophysomyces ossiformis</name>
    <dbReference type="NCBI Taxonomy" id="679940"/>
    <lineage>
        <taxon>Eukaryota</taxon>
        <taxon>Fungi</taxon>
        <taxon>Fungi incertae sedis</taxon>
        <taxon>Mucoromycota</taxon>
        <taxon>Mucoromycotina</taxon>
        <taxon>Mucoromycetes</taxon>
        <taxon>Mucorales</taxon>
        <taxon>Mucorineae</taxon>
        <taxon>Mucoraceae</taxon>
        <taxon>Apophysomyces</taxon>
    </lineage>
</organism>
<reference evidence="2" key="1">
    <citation type="submission" date="2020-01" db="EMBL/GenBank/DDBJ databases">
        <title>Genome Sequencing of Three Apophysomyces-Like Fungal Strains Confirms a Novel Fungal Genus in the Mucoromycota with divergent Burkholderia-like Endosymbiotic Bacteria.</title>
        <authorList>
            <person name="Stajich J.E."/>
            <person name="Macias A.M."/>
            <person name="Carter-House D."/>
            <person name="Lovett B."/>
            <person name="Kasson L.R."/>
            <person name="Berry K."/>
            <person name="Grigoriev I."/>
            <person name="Chang Y."/>
            <person name="Spatafora J."/>
            <person name="Kasson M.T."/>
        </authorList>
    </citation>
    <scope>NUCLEOTIDE SEQUENCE</scope>
    <source>
        <strain evidence="2">NRRL A-21654</strain>
    </source>
</reference>
<dbReference type="GO" id="GO:0005739">
    <property type="term" value="C:mitochondrion"/>
    <property type="evidence" value="ECO:0007669"/>
    <property type="project" value="UniProtKB-SubCell"/>
</dbReference>
<keyword evidence="3" id="KW-1185">Reference proteome</keyword>
<evidence type="ECO:0000313" key="3">
    <source>
        <dbReference type="Proteomes" id="UP000605846"/>
    </source>
</evidence>
<evidence type="ECO:0000313" key="2">
    <source>
        <dbReference type="EMBL" id="KAF7720841.1"/>
    </source>
</evidence>
<dbReference type="AlphaFoldDB" id="A0A8H7EKV0"/>
<evidence type="ECO:0000256" key="1">
    <source>
        <dbReference type="RuleBase" id="RU365099"/>
    </source>
</evidence>
<proteinExistence type="inferred from homology"/>
<dbReference type="InterPro" id="IPR042184">
    <property type="entry name" value="YqeY/Aim41_N"/>
</dbReference>
<dbReference type="InterPro" id="IPR023168">
    <property type="entry name" value="GatB_Yqey_C_2"/>
</dbReference>
<dbReference type="Pfam" id="PF09424">
    <property type="entry name" value="YqeY"/>
    <property type="match status" value="1"/>
</dbReference>
<dbReference type="Gene3D" id="1.10.10.410">
    <property type="match status" value="1"/>
</dbReference>
<keyword evidence="1" id="KW-0496">Mitochondrion</keyword>
<dbReference type="InterPro" id="IPR003789">
    <property type="entry name" value="Asn/Gln_tRNA_amidoTrase-B-like"/>
</dbReference>